<dbReference type="EMBL" id="CP129113">
    <property type="protein sequence ID" value="WLV25122.1"/>
    <property type="molecule type" value="Genomic_DNA"/>
</dbReference>
<evidence type="ECO:0000256" key="2">
    <source>
        <dbReference type="ARBA" id="ARBA00023139"/>
    </source>
</evidence>
<dbReference type="SUPFAM" id="SSF53850">
    <property type="entry name" value="Periplasmic binding protein-like II"/>
    <property type="match status" value="1"/>
</dbReference>
<evidence type="ECO:0000259" key="5">
    <source>
        <dbReference type="SMART" id="SM00062"/>
    </source>
</evidence>
<sequence>MKKILTAIVLLSVTLMLAACGSSDSKDSKASEKNQLETIKNKGKVVIGFANEKPYAYQEGDELKGAAVDIAKAVFQELGVDEVEGKLADFSQLIPGLKAGKFDVITAGMAITPDRCRSVAFGEPEMTYGEGLIVKRGNPKKLHSYEDIANNKDIKVSVMSGATENGFLKEIGVDAKQIQAASDIPATFSAVESGRADATTGTEMTIKMALESANSDKLEFVEDFKQPKVEGNPSYGAAAFKKGSDDLRKAYNEKLQELKDNGTVAKLLEQNGFSEKSNMVADDITTEKVCSGNF</sequence>
<dbReference type="NCBIfam" id="TIGR02995">
    <property type="entry name" value="ectoine_ehuB"/>
    <property type="match status" value="1"/>
</dbReference>
<feature type="signal peptide" evidence="4">
    <location>
        <begin position="1"/>
        <end position="18"/>
    </location>
</feature>
<accession>A0ABY9KWJ9</accession>
<feature type="domain" description="Solute-binding protein family 3/N-terminal" evidence="5">
    <location>
        <begin position="44"/>
        <end position="275"/>
    </location>
</feature>
<dbReference type="CDD" id="cd01002">
    <property type="entry name" value="PBP2_Ehub_like"/>
    <property type="match status" value="1"/>
</dbReference>
<reference evidence="6" key="1">
    <citation type="submission" date="2023-06" db="EMBL/GenBank/DDBJ databases">
        <title>A Treasure from Seagulls: Isolation and Description of Aciduricobacillus qingdaonensis gen. nov., sp. nov., a Rare Obligately Uric Acid-utilizing Member in the Family Bacillaceae.</title>
        <authorList>
            <person name="Liu W."/>
            <person name="Wang B."/>
        </authorList>
    </citation>
    <scope>NUCLEOTIDE SEQUENCE</scope>
    <source>
        <strain evidence="6">44XB</strain>
    </source>
</reference>
<evidence type="ECO:0000313" key="6">
    <source>
        <dbReference type="EMBL" id="WLV25122.1"/>
    </source>
</evidence>
<dbReference type="PANTHER" id="PTHR35936">
    <property type="entry name" value="MEMBRANE-BOUND LYTIC MUREIN TRANSGLYCOSYLASE F"/>
    <property type="match status" value="1"/>
</dbReference>
<name>A0ABY9KWJ9_9BACI</name>
<gene>
    <name evidence="6" type="primary">ehuB</name>
    <name evidence="6" type="ORF">QR721_02450</name>
</gene>
<keyword evidence="1 4" id="KW-0732">Signal</keyword>
<dbReference type="InterPro" id="IPR014337">
    <property type="entry name" value="Ectoine_EhuB"/>
</dbReference>
<keyword evidence="7" id="KW-1185">Reference proteome</keyword>
<feature type="chain" id="PRO_5046134218" evidence="4">
    <location>
        <begin position="19"/>
        <end position="294"/>
    </location>
</feature>
<dbReference type="RefSeq" id="WP_348028850.1">
    <property type="nucleotide sequence ID" value="NZ_CP129113.1"/>
</dbReference>
<evidence type="ECO:0000256" key="3">
    <source>
        <dbReference type="ARBA" id="ARBA00023288"/>
    </source>
</evidence>
<keyword evidence="3" id="KW-0449">Lipoprotein</keyword>
<dbReference type="PROSITE" id="PS51257">
    <property type="entry name" value="PROKAR_LIPOPROTEIN"/>
    <property type="match status" value="1"/>
</dbReference>
<dbReference type="Proteomes" id="UP001180087">
    <property type="component" value="Chromosome"/>
</dbReference>
<dbReference type="InterPro" id="IPR001638">
    <property type="entry name" value="Solute-binding_3/MltF_N"/>
</dbReference>
<proteinExistence type="predicted"/>
<dbReference type="SMART" id="SM00062">
    <property type="entry name" value="PBPb"/>
    <property type="match status" value="1"/>
</dbReference>
<evidence type="ECO:0000313" key="7">
    <source>
        <dbReference type="Proteomes" id="UP001180087"/>
    </source>
</evidence>
<keyword evidence="2" id="KW-0564">Palmitate</keyword>
<dbReference type="Pfam" id="PF00497">
    <property type="entry name" value="SBP_bac_3"/>
    <property type="match status" value="1"/>
</dbReference>
<dbReference type="Gene3D" id="3.40.190.10">
    <property type="entry name" value="Periplasmic binding protein-like II"/>
    <property type="match status" value="2"/>
</dbReference>
<evidence type="ECO:0000256" key="1">
    <source>
        <dbReference type="ARBA" id="ARBA00022729"/>
    </source>
</evidence>
<dbReference type="PANTHER" id="PTHR35936:SF17">
    <property type="entry name" value="ARGININE-BINDING EXTRACELLULAR PROTEIN ARTP"/>
    <property type="match status" value="1"/>
</dbReference>
<protein>
    <submittedName>
        <fullName evidence="6">Ectoine/hydroxyectoine ABC transporter substrate-binding protein EhuB</fullName>
    </submittedName>
</protein>
<organism evidence="6 7">
    <name type="scientific">Aciduricibacillus chroicocephali</name>
    <dbReference type="NCBI Taxonomy" id="3054939"/>
    <lineage>
        <taxon>Bacteria</taxon>
        <taxon>Bacillati</taxon>
        <taxon>Bacillota</taxon>
        <taxon>Bacilli</taxon>
        <taxon>Bacillales</taxon>
        <taxon>Bacillaceae</taxon>
        <taxon>Aciduricibacillus</taxon>
    </lineage>
</organism>
<evidence type="ECO:0000256" key="4">
    <source>
        <dbReference type="SAM" id="SignalP"/>
    </source>
</evidence>